<evidence type="ECO:0000313" key="2">
    <source>
        <dbReference type="Proteomes" id="UP001215598"/>
    </source>
</evidence>
<reference evidence="1" key="1">
    <citation type="submission" date="2023-03" db="EMBL/GenBank/DDBJ databases">
        <title>Massive genome expansion in bonnet fungi (Mycena s.s.) driven by repeated elements and novel gene families across ecological guilds.</title>
        <authorList>
            <consortium name="Lawrence Berkeley National Laboratory"/>
            <person name="Harder C.B."/>
            <person name="Miyauchi S."/>
            <person name="Viragh M."/>
            <person name="Kuo A."/>
            <person name="Thoen E."/>
            <person name="Andreopoulos B."/>
            <person name="Lu D."/>
            <person name="Skrede I."/>
            <person name="Drula E."/>
            <person name="Henrissat B."/>
            <person name="Morin E."/>
            <person name="Kohler A."/>
            <person name="Barry K."/>
            <person name="LaButti K."/>
            <person name="Morin E."/>
            <person name="Salamov A."/>
            <person name="Lipzen A."/>
            <person name="Mereny Z."/>
            <person name="Hegedus B."/>
            <person name="Baldrian P."/>
            <person name="Stursova M."/>
            <person name="Weitz H."/>
            <person name="Taylor A."/>
            <person name="Grigoriev I.V."/>
            <person name="Nagy L.G."/>
            <person name="Martin F."/>
            <person name="Kauserud H."/>
        </authorList>
    </citation>
    <scope>NUCLEOTIDE SEQUENCE</scope>
    <source>
        <strain evidence="1">CBHHK182m</strain>
    </source>
</reference>
<organism evidence="1 2">
    <name type="scientific">Mycena metata</name>
    <dbReference type="NCBI Taxonomy" id="1033252"/>
    <lineage>
        <taxon>Eukaryota</taxon>
        <taxon>Fungi</taxon>
        <taxon>Dikarya</taxon>
        <taxon>Basidiomycota</taxon>
        <taxon>Agaricomycotina</taxon>
        <taxon>Agaricomycetes</taxon>
        <taxon>Agaricomycetidae</taxon>
        <taxon>Agaricales</taxon>
        <taxon>Marasmiineae</taxon>
        <taxon>Mycenaceae</taxon>
        <taxon>Mycena</taxon>
    </lineage>
</organism>
<accession>A0AAD7HH26</accession>
<evidence type="ECO:0000313" key="1">
    <source>
        <dbReference type="EMBL" id="KAJ7720630.1"/>
    </source>
</evidence>
<dbReference type="AlphaFoldDB" id="A0AAD7HH26"/>
<comment type="caution">
    <text evidence="1">The sequence shown here is derived from an EMBL/GenBank/DDBJ whole genome shotgun (WGS) entry which is preliminary data.</text>
</comment>
<dbReference type="Proteomes" id="UP001215598">
    <property type="component" value="Unassembled WGS sequence"/>
</dbReference>
<name>A0AAD7HH26_9AGAR</name>
<gene>
    <name evidence="1" type="ORF">B0H16DRAFT_1474322</name>
</gene>
<sequence>MPVSARLRVQGSGRQKEVEVGQERWWVPEKMPRKTHETHWFEQRGGGSGISGVLGLDFGVGGGVGVRVARVMDARKVHCALAVVMEAVARPWSTHFGVGVKSLQRVVSGVAGGDVLKSSGSVKEECSVRFDSVFNSSSVILAETLTAVQIVSVFLATATLYWRRGRDDGQEGGGLGA</sequence>
<proteinExistence type="predicted"/>
<keyword evidence="2" id="KW-1185">Reference proteome</keyword>
<dbReference type="EMBL" id="JARKIB010000238">
    <property type="protein sequence ID" value="KAJ7720630.1"/>
    <property type="molecule type" value="Genomic_DNA"/>
</dbReference>
<protein>
    <submittedName>
        <fullName evidence="1">Uncharacterized protein</fullName>
    </submittedName>
</protein>